<feature type="compositionally biased region" description="Basic and acidic residues" evidence="1">
    <location>
        <begin position="68"/>
        <end position="79"/>
    </location>
</feature>
<sequence length="90" mass="9997">MIKAICVLLLLLCACQAFGEGPANDNGKCYTYFSILFLFFNFAIKGFEQDLENGFDGMNNGQEADTNVDERFNGDAQEHDELDSDEIGTI</sequence>
<feature type="chain" id="PRO_5012327034" evidence="2">
    <location>
        <begin position="18"/>
        <end position="90"/>
    </location>
</feature>
<feature type="signal peptide" evidence="2">
    <location>
        <begin position="1"/>
        <end position="17"/>
    </location>
</feature>
<feature type="compositionally biased region" description="Acidic residues" evidence="1">
    <location>
        <begin position="80"/>
        <end position="90"/>
    </location>
</feature>
<protein>
    <submittedName>
        <fullName evidence="3">Uncharacterized protein</fullName>
    </submittedName>
</protein>
<feature type="region of interest" description="Disordered" evidence="1">
    <location>
        <begin position="56"/>
        <end position="90"/>
    </location>
</feature>
<evidence type="ECO:0000256" key="1">
    <source>
        <dbReference type="SAM" id="MobiDB-lite"/>
    </source>
</evidence>
<organism evidence="3">
    <name type="scientific">Amphimedon queenslandica</name>
    <name type="common">Sponge</name>
    <dbReference type="NCBI Taxonomy" id="400682"/>
    <lineage>
        <taxon>Eukaryota</taxon>
        <taxon>Metazoa</taxon>
        <taxon>Porifera</taxon>
        <taxon>Demospongiae</taxon>
        <taxon>Heteroscleromorpha</taxon>
        <taxon>Haplosclerida</taxon>
        <taxon>Niphatidae</taxon>
        <taxon>Amphimedon</taxon>
    </lineage>
</organism>
<name>A0A1X7TXU9_AMPQE</name>
<proteinExistence type="predicted"/>
<accession>A0A1X7TXU9</accession>
<reference evidence="3" key="1">
    <citation type="submission" date="2017-05" db="UniProtKB">
        <authorList>
            <consortium name="EnsemblMetazoa"/>
        </authorList>
    </citation>
    <scope>IDENTIFICATION</scope>
</reference>
<evidence type="ECO:0000313" key="3">
    <source>
        <dbReference type="EnsemblMetazoa" id="Aqu2.1.20214_001"/>
    </source>
</evidence>
<dbReference type="PROSITE" id="PS51257">
    <property type="entry name" value="PROKAR_LIPOPROTEIN"/>
    <property type="match status" value="1"/>
</dbReference>
<dbReference type="AlphaFoldDB" id="A0A1X7TXU9"/>
<dbReference type="InParanoid" id="A0A1X7TXU9"/>
<dbReference type="EnsemblMetazoa" id="Aqu2.1.20214_001">
    <property type="protein sequence ID" value="Aqu2.1.20214_001"/>
    <property type="gene ID" value="Aqu2.1.20214"/>
</dbReference>
<evidence type="ECO:0000256" key="2">
    <source>
        <dbReference type="SAM" id="SignalP"/>
    </source>
</evidence>
<keyword evidence="2" id="KW-0732">Signal</keyword>